<keyword evidence="3" id="KW-0732">Signal</keyword>
<evidence type="ECO:0000256" key="6">
    <source>
        <dbReference type="ARBA" id="ARBA00023237"/>
    </source>
</evidence>
<evidence type="ECO:0000256" key="3">
    <source>
        <dbReference type="ARBA" id="ARBA00022729"/>
    </source>
</evidence>
<reference evidence="8" key="2">
    <citation type="journal article" date="2021" name="PeerJ">
        <title>Extensive microbial diversity within the chicken gut microbiome revealed by metagenomics and culture.</title>
        <authorList>
            <person name="Gilroy R."/>
            <person name="Ravi A."/>
            <person name="Getino M."/>
            <person name="Pursley I."/>
            <person name="Horton D.L."/>
            <person name="Alikhan N.F."/>
            <person name="Baker D."/>
            <person name="Gharbi K."/>
            <person name="Hall N."/>
            <person name="Watson M."/>
            <person name="Adriaenssens E.M."/>
            <person name="Foster-Nyarko E."/>
            <person name="Jarju S."/>
            <person name="Secka A."/>
            <person name="Antonio M."/>
            <person name="Oren A."/>
            <person name="Chaudhuri R.R."/>
            <person name="La Ragione R."/>
            <person name="Hildebrand F."/>
            <person name="Pallen M.J."/>
        </authorList>
    </citation>
    <scope>NUCLEOTIDE SEQUENCE</scope>
    <source>
        <strain evidence="8">10037</strain>
    </source>
</reference>
<organism evidence="8 9">
    <name type="scientific">Candidatus Merdivivens pullistercoris</name>
    <dbReference type="NCBI Taxonomy" id="2840873"/>
    <lineage>
        <taxon>Bacteria</taxon>
        <taxon>Pseudomonadati</taxon>
        <taxon>Bacteroidota</taxon>
        <taxon>Bacteroidia</taxon>
        <taxon>Bacteroidales</taxon>
        <taxon>Muribaculaceae</taxon>
        <taxon>Muribaculaceae incertae sedis</taxon>
        <taxon>Candidatus Merdivivens</taxon>
    </lineage>
</organism>
<comment type="caution">
    <text evidence="8">The sequence shown here is derived from an EMBL/GenBank/DDBJ whole genome shotgun (WGS) entry which is preliminary data.</text>
</comment>
<proteinExistence type="inferred from homology"/>
<dbReference type="Pfam" id="PF08842">
    <property type="entry name" value="Mfa2"/>
    <property type="match status" value="1"/>
</dbReference>
<gene>
    <name evidence="8" type="ORF">IAB93_01605</name>
</gene>
<keyword evidence="7" id="KW-0449">Lipoprotein</keyword>
<dbReference type="AlphaFoldDB" id="A0A9D9N957"/>
<evidence type="ECO:0000313" key="8">
    <source>
        <dbReference type="EMBL" id="MBO8464675.1"/>
    </source>
</evidence>
<reference evidence="8" key="1">
    <citation type="submission" date="2020-10" db="EMBL/GenBank/DDBJ databases">
        <authorList>
            <person name="Gilroy R."/>
        </authorList>
    </citation>
    <scope>NUCLEOTIDE SEQUENCE</scope>
    <source>
        <strain evidence="8">10037</strain>
    </source>
</reference>
<accession>A0A9D9N957</accession>
<sequence>MKTRFIYNMLIVIPLFVCLTGCTERGLSERPGDGPLKIHFVWPEDEEAVQYSRVTGASLWLYNSDGVLFYSGECPSDGYEARVPEDTYTAIVVNSDYINAECGDEESMSTCCISADEESGRDGYLLDVDKVFCGGVSGISVKGGNKVAEVTINTVNVVKYLHFDIDPNYLVEVSGMEVTMSGVVPAVYLYDGDYTDEPTAKMTVEAYPEGGMYYADMSVFGYDGENIVYATIVYEDGTSETTVPQDISDALEKLPDEGGEVDITLVLTDGGEIPVTVTVGQWEKGSGSGTIV</sequence>
<evidence type="ECO:0000256" key="5">
    <source>
        <dbReference type="ARBA" id="ARBA00023139"/>
    </source>
</evidence>
<comment type="similarity">
    <text evidence="2">Belongs to the bacteroidetes fimbrillin superfamily. FimB/Mfa2 family.</text>
</comment>
<evidence type="ECO:0000256" key="1">
    <source>
        <dbReference type="ARBA" id="ARBA00004442"/>
    </source>
</evidence>
<dbReference type="GO" id="GO:0009279">
    <property type="term" value="C:cell outer membrane"/>
    <property type="evidence" value="ECO:0007669"/>
    <property type="project" value="UniProtKB-SubCell"/>
</dbReference>
<keyword evidence="4" id="KW-0472">Membrane</keyword>
<dbReference type="EMBL" id="JADIME010000017">
    <property type="protein sequence ID" value="MBO8464675.1"/>
    <property type="molecule type" value="Genomic_DNA"/>
</dbReference>
<evidence type="ECO:0000256" key="7">
    <source>
        <dbReference type="ARBA" id="ARBA00023288"/>
    </source>
</evidence>
<name>A0A9D9N957_9BACT</name>
<comment type="subcellular location">
    <subcellularLocation>
        <location evidence="1">Cell outer membrane</location>
    </subcellularLocation>
</comment>
<evidence type="ECO:0000313" key="9">
    <source>
        <dbReference type="Proteomes" id="UP000823597"/>
    </source>
</evidence>
<keyword evidence="5" id="KW-0564">Palmitate</keyword>
<keyword evidence="6" id="KW-0998">Cell outer membrane</keyword>
<dbReference type="InterPro" id="IPR014941">
    <property type="entry name" value="FimB/Mfa2/Mfa3"/>
</dbReference>
<protein>
    <submittedName>
        <fullName evidence="8">FimB/Mfa2 family fimbrial subunit</fullName>
    </submittedName>
</protein>
<dbReference type="Proteomes" id="UP000823597">
    <property type="component" value="Unassembled WGS sequence"/>
</dbReference>
<evidence type="ECO:0000256" key="2">
    <source>
        <dbReference type="ARBA" id="ARBA00007248"/>
    </source>
</evidence>
<evidence type="ECO:0000256" key="4">
    <source>
        <dbReference type="ARBA" id="ARBA00023136"/>
    </source>
</evidence>